<protein>
    <submittedName>
        <fullName evidence="2">Uncharacterized protein</fullName>
    </submittedName>
</protein>
<comment type="caution">
    <text evidence="2">The sequence shown here is derived from an EMBL/GenBank/DDBJ whole genome shotgun (WGS) entry which is preliminary data.</text>
</comment>
<dbReference type="Proteomes" id="UP001348265">
    <property type="component" value="Unassembled WGS sequence"/>
</dbReference>
<accession>A0ABU7WK80</accession>
<sequence>MTSGLNVILASSDTPTLVNDTYTISLSHPLTADGQAIGAFPATSRTVEVAGPRFALTPEDVVAVHPPPGSAGNLSLTLPHLVAKDPRLPWSRYRDPTGEKTPWVALLVLTADDAATDPQTGTLLTPRQAKDLTGTPPSGVLFPTLSGVTGTDTTTCQTVDVRAKALKATLPHHDELPYLVHQRSVKPETVAAASSGWEEGRYSVAVANRFPRTNGRQYTAVLVSLEGFGSYDFMGGGTSVSDDTWVRMIALWSWSFSHTGAAAPSFSSLAEDIRVGTTTENRLRLPRPDFGNSPTSLQKHVTARLEGGWVPTVHRLPTGEHIPAWYRGPFTALPAATLPSKHALTSADAALIYLKDYGVFDVGYAAAFTLGQFLALSNPALLKALDACRAQALDSLHHCLRDLDEAGAGNSAREQFAHLVATENLVGNVANGLKKKNPTTAKDQDTAADDATTPSSLGPGPSDPPPLGEVVAALADGVPPDADPRVRAVDRALVSAVEEHVEPLAAQLDDTTLLASVPLDHLVPHAGMLPWETVRFFRIDAQWLAAVRAGATSVGTVTSLDEALGARLGRRLQTEADGAAEPQAGMLLRSVLVREWPTLIVEAKDSNDKPMDMTIRHLLPEALLVLFPEVPKSVTLREPPQGLTVGIDGHNDSGKGILHLRRHKKGANQGEDPGTSLGKTVTGLDDCMRGTTAPASEVLRIYESPAENNLWKKVKDHISDDPTAASLALQLVNSSHALTVNAG</sequence>
<evidence type="ECO:0000313" key="3">
    <source>
        <dbReference type="Proteomes" id="UP001348265"/>
    </source>
</evidence>
<proteinExistence type="predicted"/>
<gene>
    <name evidence="2" type="ORF">RB636_01675</name>
</gene>
<reference evidence="2 3" key="1">
    <citation type="submission" date="2023-08" db="EMBL/GenBank/DDBJ databases">
        <authorList>
            <person name="Sharma P."/>
            <person name="Verma V."/>
            <person name="Mohan M.K."/>
            <person name="Dubey A.K."/>
        </authorList>
    </citation>
    <scope>NUCLEOTIDE SEQUENCE [LARGE SCALE GENOMIC DNA]</scope>
    <source>
        <strain evidence="2 3">ADP4</strain>
    </source>
</reference>
<feature type="region of interest" description="Disordered" evidence="1">
    <location>
        <begin position="431"/>
        <end position="470"/>
    </location>
</feature>
<dbReference type="EMBL" id="JAVFKM010000001">
    <property type="protein sequence ID" value="MEF3111918.1"/>
    <property type="molecule type" value="Genomic_DNA"/>
</dbReference>
<organism evidence="2 3">
    <name type="scientific">Streptomyces chrestomyceticus</name>
    <dbReference type="NCBI Taxonomy" id="68185"/>
    <lineage>
        <taxon>Bacteria</taxon>
        <taxon>Bacillati</taxon>
        <taxon>Actinomycetota</taxon>
        <taxon>Actinomycetes</taxon>
        <taxon>Kitasatosporales</taxon>
        <taxon>Streptomycetaceae</taxon>
        <taxon>Streptomyces</taxon>
    </lineage>
</organism>
<name>A0ABU7WK80_9ACTN</name>
<evidence type="ECO:0000256" key="1">
    <source>
        <dbReference type="SAM" id="MobiDB-lite"/>
    </source>
</evidence>
<dbReference type="RefSeq" id="WP_331785044.1">
    <property type="nucleotide sequence ID" value="NZ_JAVFKM010000001.1"/>
</dbReference>
<keyword evidence="3" id="KW-1185">Reference proteome</keyword>
<feature type="compositionally biased region" description="Low complexity" evidence="1">
    <location>
        <begin position="449"/>
        <end position="460"/>
    </location>
</feature>
<evidence type="ECO:0000313" key="2">
    <source>
        <dbReference type="EMBL" id="MEF3111918.1"/>
    </source>
</evidence>